<evidence type="ECO:0000313" key="2">
    <source>
        <dbReference type="EMBL" id="PST41188.1"/>
    </source>
</evidence>
<accession>A0A2T3G0X7</accession>
<feature type="transmembrane region" description="Helical" evidence="1">
    <location>
        <begin position="30"/>
        <end position="50"/>
    </location>
</feature>
<organism evidence="2 3">
    <name type="scientific">Faecalibacillus intestinalis</name>
    <dbReference type="NCBI Taxonomy" id="1982626"/>
    <lineage>
        <taxon>Bacteria</taxon>
        <taxon>Bacillati</taxon>
        <taxon>Bacillota</taxon>
        <taxon>Erysipelotrichia</taxon>
        <taxon>Erysipelotrichales</taxon>
        <taxon>Coprobacillaceae</taxon>
        <taxon>Faecalibacillus</taxon>
    </lineage>
</organism>
<comment type="caution">
    <text evidence="2">The sequence shown here is derived from an EMBL/GenBank/DDBJ whole genome shotgun (WGS) entry which is preliminary data.</text>
</comment>
<evidence type="ECO:0000313" key="3">
    <source>
        <dbReference type="Proteomes" id="UP000240974"/>
    </source>
</evidence>
<dbReference type="RefSeq" id="WP_022002125.1">
    <property type="nucleotide sequence ID" value="NZ_AP031432.1"/>
</dbReference>
<sequence length="96" mass="11478">MFYWIAIEIIFLIRIVGQIIQLLNKENNYGLIIIRISNVLGILLIALAFIQNPIHEMNRVKDKYWNYYPIYLVTAFIDLILEVLLRHGLYKKEEKL</sequence>
<proteinExistence type="predicted"/>
<keyword evidence="3" id="KW-1185">Reference proteome</keyword>
<reference evidence="2 3" key="1">
    <citation type="journal article" date="2019" name="Int. J. Syst. Evol. Microbiol.">
        <title>Faecalibacillus intestinalis gen. nov., sp. nov. and Faecalibacillus faecis sp. nov., isolated from human faeces.</title>
        <authorList>
            <person name="Seo B."/>
            <person name="Jeon K."/>
            <person name="Baek I."/>
            <person name="Lee Y.M."/>
            <person name="Baek K."/>
            <person name="Ko G."/>
        </authorList>
    </citation>
    <scope>NUCLEOTIDE SEQUENCE [LARGE SCALE GENOMIC DNA]</scope>
    <source>
        <strain evidence="2 3">SNUG30099</strain>
    </source>
</reference>
<keyword evidence="1" id="KW-0472">Membrane</keyword>
<dbReference type="AlphaFoldDB" id="A0A2T3G0X7"/>
<gene>
    <name evidence="2" type="ORF">C7U54_07435</name>
</gene>
<dbReference type="Proteomes" id="UP000240974">
    <property type="component" value="Unassembled WGS sequence"/>
</dbReference>
<protein>
    <submittedName>
        <fullName evidence="2">Uncharacterized protein</fullName>
    </submittedName>
</protein>
<name>A0A2T3G0X7_9FIRM</name>
<evidence type="ECO:0000256" key="1">
    <source>
        <dbReference type="SAM" id="Phobius"/>
    </source>
</evidence>
<feature type="transmembrane region" description="Helical" evidence="1">
    <location>
        <begin position="6"/>
        <end position="23"/>
    </location>
</feature>
<keyword evidence="1" id="KW-0812">Transmembrane</keyword>
<dbReference type="EMBL" id="PYLQ01000008">
    <property type="protein sequence ID" value="PST41188.1"/>
    <property type="molecule type" value="Genomic_DNA"/>
</dbReference>
<keyword evidence="1" id="KW-1133">Transmembrane helix</keyword>
<feature type="transmembrane region" description="Helical" evidence="1">
    <location>
        <begin position="70"/>
        <end position="89"/>
    </location>
</feature>